<dbReference type="Pfam" id="PF00689">
    <property type="entry name" value="Cation_ATPase_C"/>
    <property type="match status" value="1"/>
</dbReference>
<dbReference type="Proteomes" id="UP000594638">
    <property type="component" value="Unassembled WGS sequence"/>
</dbReference>
<dbReference type="InterPro" id="IPR006068">
    <property type="entry name" value="ATPase_P-typ_cation-transptr_C"/>
</dbReference>
<dbReference type="PANTHER" id="PTHR24093:SF470">
    <property type="entry name" value="CALCIUM-TRANSPORTING ATPASE 12, PLASMA MEMBRANE-TYPE-LIKE"/>
    <property type="match status" value="1"/>
</dbReference>
<comment type="subcellular location">
    <subcellularLocation>
        <location evidence="1">Membrane</location>
    </subcellularLocation>
</comment>
<dbReference type="GO" id="GO:0005524">
    <property type="term" value="F:ATP binding"/>
    <property type="evidence" value="ECO:0007669"/>
    <property type="project" value="InterPro"/>
</dbReference>
<dbReference type="GO" id="GO:0046872">
    <property type="term" value="F:metal ion binding"/>
    <property type="evidence" value="ECO:0007669"/>
    <property type="project" value="UniProtKB-KW"/>
</dbReference>
<dbReference type="Pfam" id="PF00122">
    <property type="entry name" value="E1-E2_ATPase"/>
    <property type="match status" value="1"/>
</dbReference>
<feature type="region of interest" description="Disordered" evidence="8">
    <location>
        <begin position="53"/>
        <end position="72"/>
    </location>
</feature>
<feature type="transmembrane region" description="Helical" evidence="9">
    <location>
        <begin position="1003"/>
        <end position="1022"/>
    </location>
</feature>
<feature type="transmembrane region" description="Helical" evidence="9">
    <location>
        <begin position="218"/>
        <end position="240"/>
    </location>
</feature>
<dbReference type="InterPro" id="IPR059000">
    <property type="entry name" value="ATPase_P-type_domA"/>
</dbReference>
<reference evidence="12 13" key="1">
    <citation type="submission" date="2019-12" db="EMBL/GenBank/DDBJ databases">
        <authorList>
            <person name="Alioto T."/>
            <person name="Alioto T."/>
            <person name="Gomez Garrido J."/>
        </authorList>
    </citation>
    <scope>NUCLEOTIDE SEQUENCE [LARGE SCALE GENOMIC DNA]</scope>
</reference>
<feature type="transmembrane region" description="Helical" evidence="9">
    <location>
        <begin position="864"/>
        <end position="882"/>
    </location>
</feature>
<organism evidence="12 13">
    <name type="scientific">Olea europaea subsp. europaea</name>
    <dbReference type="NCBI Taxonomy" id="158383"/>
    <lineage>
        <taxon>Eukaryota</taxon>
        <taxon>Viridiplantae</taxon>
        <taxon>Streptophyta</taxon>
        <taxon>Embryophyta</taxon>
        <taxon>Tracheophyta</taxon>
        <taxon>Spermatophyta</taxon>
        <taxon>Magnoliopsida</taxon>
        <taxon>eudicotyledons</taxon>
        <taxon>Gunneridae</taxon>
        <taxon>Pentapetalae</taxon>
        <taxon>asterids</taxon>
        <taxon>lamiids</taxon>
        <taxon>Lamiales</taxon>
        <taxon>Oleaceae</taxon>
        <taxon>Oleeae</taxon>
        <taxon>Olea</taxon>
    </lineage>
</organism>
<evidence type="ECO:0000256" key="6">
    <source>
        <dbReference type="ARBA" id="ARBA00022989"/>
    </source>
</evidence>
<dbReference type="EMBL" id="CACTIH010009259">
    <property type="protein sequence ID" value="CAA3028505.1"/>
    <property type="molecule type" value="Genomic_DNA"/>
</dbReference>
<feature type="transmembrane region" description="Helical" evidence="9">
    <location>
        <begin position="189"/>
        <end position="206"/>
    </location>
</feature>
<feature type="transmembrane region" description="Helical" evidence="9">
    <location>
        <begin position="836"/>
        <end position="858"/>
    </location>
</feature>
<feature type="compositionally biased region" description="Polar residues" evidence="8">
    <location>
        <begin position="53"/>
        <end position="62"/>
    </location>
</feature>
<dbReference type="InterPro" id="IPR023298">
    <property type="entry name" value="ATPase_P-typ_TM_dom_sf"/>
</dbReference>
<keyword evidence="5" id="KW-0460">Magnesium</keyword>
<dbReference type="Gene3D" id="3.40.1110.10">
    <property type="entry name" value="Calcium-transporting ATPase, cytoplasmic domain N"/>
    <property type="match status" value="1"/>
</dbReference>
<evidence type="ECO:0000256" key="5">
    <source>
        <dbReference type="ARBA" id="ARBA00022842"/>
    </source>
</evidence>
<keyword evidence="13" id="KW-1185">Reference proteome</keyword>
<evidence type="ECO:0000256" key="3">
    <source>
        <dbReference type="ARBA" id="ARBA00022723"/>
    </source>
</evidence>
<evidence type="ECO:0000256" key="7">
    <source>
        <dbReference type="ARBA" id="ARBA00023136"/>
    </source>
</evidence>
<evidence type="ECO:0000259" key="10">
    <source>
        <dbReference type="Pfam" id="PF00122"/>
    </source>
</evidence>
<evidence type="ECO:0000259" key="11">
    <source>
        <dbReference type="Pfam" id="PF00689"/>
    </source>
</evidence>
<dbReference type="InterPro" id="IPR001757">
    <property type="entry name" value="P_typ_ATPase"/>
</dbReference>
<dbReference type="Gramene" id="OE9A010840T1">
    <property type="protein sequence ID" value="OE9A010840C1"/>
    <property type="gene ID" value="OE9A010840"/>
</dbReference>
<feature type="domain" description="Cation-transporting P-type ATPase C-terminal" evidence="11">
    <location>
        <begin position="856"/>
        <end position="1024"/>
    </location>
</feature>
<evidence type="ECO:0000256" key="8">
    <source>
        <dbReference type="SAM" id="MobiDB-lite"/>
    </source>
</evidence>
<evidence type="ECO:0000256" key="9">
    <source>
        <dbReference type="SAM" id="Phobius"/>
    </source>
</evidence>
<gene>
    <name evidence="12" type="ORF">OLEA9_A010840</name>
</gene>
<dbReference type="Gene3D" id="3.40.50.1000">
    <property type="entry name" value="HAD superfamily/HAD-like"/>
    <property type="match status" value="2"/>
</dbReference>
<evidence type="ECO:0000313" key="13">
    <source>
        <dbReference type="Proteomes" id="UP000594638"/>
    </source>
</evidence>
<feature type="transmembrane region" description="Helical" evidence="9">
    <location>
        <begin position="903"/>
        <end position="924"/>
    </location>
</feature>
<dbReference type="NCBIfam" id="TIGR01494">
    <property type="entry name" value="ATPase_P-type"/>
    <property type="match status" value="1"/>
</dbReference>
<dbReference type="OrthoDB" id="116380at2759"/>
<keyword evidence="7 9" id="KW-0472">Membrane</keyword>
<sequence>MSAMVEKNDFDVEAQQSLLMTPELVTRTRQTMKRLFLLMHSVVLFKLGISDSSSNPSYSTVGTADDDEEEEDNSVVTSSFDVHKYLEIEEATDFSTCPPGDSFNVVSCVPQNEHISIELRRKKVAEIVEKMNLDELQNIGGVQGVADALNTDLKNGISDDHEAICGSKPNEIRLTSIFFEVFLEKCNNYTFFLLLLAAALSLAFGIKKNGRANGWIDGALLILFIFVLVIFTAISSYLQARKSKKNIQKKWFSEGRNVKVQVIRGGRPPAFILAYDLQVGDIVYLQRGYQVPADGIFIAGEALELYDGLRSPVDDKTPFLFYGSRVINGYARMIVTSVGMETVWGEMMSKAMESPDNKCKFEVLFTKLSTWVDFTGLLISILLLIALFIRYVLGERDDEDGDGPQTRGEPTPLKIILDAIKVIMRGSKGTMRVLTTLLSVSLVGIMEGVPVVISIAITYWSRQTLAHQGLERDPLACAKMATVTTICTDIFGGLTDHEMEVDRVFLDNEFICESSTVSPSVLQLLCDGIGISDLLSPSVSDLRQLVTISWAEDKLGMRKEIFKHQCNIVEHKKSNLPQEWSGALVEKNRDDGHEWHLHYEGSPKDILSMCSRFYNIEGEELKIEGEKMRMLEQVSNDMLAEREVIAYACKPTDGSDDMSLEANDLIFIGMTGIRNIIKDDIKNAVSTLEGGGVRTILVAGDCVDVLRPIGSNCGLRNPETNALKGEEFRDLTDEERMQKVDTIRTLGSCTRQDKVTLVKCLKEKGEVVAVLGQRTNDAPALKEADIGLTMGTWSSETANECSELIVWNADFTFLVNVIESGRRTYENIRKFIQFQLINTISSSSVNFIATIVLGNAPITAMELFWLNLVVALLGGLALLTMPPAENLMKMPPIRSSGRLITNAMWRNIAIQVSYQNAICLILLLKGSAVLGISAEAIKSMICNCLFLCQLFNKFIAREPEKKNIFEGLHQNRWFWVAFVLFLMSQAAMTATENVLGINASLSWKLWALCILIGLISWPLDFVGKCASDVHCLVFAAD</sequence>
<dbReference type="PRINTS" id="PR00119">
    <property type="entry name" value="CATATPASE"/>
</dbReference>
<protein>
    <submittedName>
        <fullName evidence="12">Calcium-transporting ATPase 12, plasma membrane-type-like</fullName>
    </submittedName>
</protein>
<feature type="transmembrane region" description="Helical" evidence="9">
    <location>
        <begin position="973"/>
        <end position="991"/>
    </location>
</feature>
<evidence type="ECO:0000313" key="12">
    <source>
        <dbReference type="EMBL" id="CAA3028505.1"/>
    </source>
</evidence>
<dbReference type="SUPFAM" id="SSF81665">
    <property type="entry name" value="Calcium ATPase, transmembrane domain M"/>
    <property type="match status" value="1"/>
</dbReference>
<comment type="caution">
    <text evidence="12">The sequence shown here is derived from an EMBL/GenBank/DDBJ whole genome shotgun (WGS) entry which is preliminary data.</text>
</comment>
<dbReference type="AlphaFoldDB" id="A0A8S0VBR8"/>
<keyword evidence="2 9" id="KW-0812">Transmembrane</keyword>
<proteinExistence type="predicted"/>
<feature type="transmembrane region" description="Helical" evidence="9">
    <location>
        <begin position="437"/>
        <end position="460"/>
    </location>
</feature>
<dbReference type="PANTHER" id="PTHR24093">
    <property type="entry name" value="CATION TRANSPORTING ATPASE"/>
    <property type="match status" value="1"/>
</dbReference>
<evidence type="ECO:0000256" key="1">
    <source>
        <dbReference type="ARBA" id="ARBA00004370"/>
    </source>
</evidence>
<dbReference type="InterPro" id="IPR008250">
    <property type="entry name" value="ATPase_P-typ_transduc_dom_A_sf"/>
</dbReference>
<dbReference type="InterPro" id="IPR023299">
    <property type="entry name" value="ATPase_P-typ_cyto_dom_N"/>
</dbReference>
<dbReference type="InterPro" id="IPR036412">
    <property type="entry name" value="HAD-like_sf"/>
</dbReference>
<feature type="transmembrane region" description="Helical" evidence="9">
    <location>
        <begin position="374"/>
        <end position="393"/>
    </location>
</feature>
<evidence type="ECO:0000256" key="2">
    <source>
        <dbReference type="ARBA" id="ARBA00022692"/>
    </source>
</evidence>
<evidence type="ECO:0000256" key="4">
    <source>
        <dbReference type="ARBA" id="ARBA00022837"/>
    </source>
</evidence>
<dbReference type="Pfam" id="PF13246">
    <property type="entry name" value="Cation_ATPase"/>
    <property type="match status" value="1"/>
</dbReference>
<feature type="domain" description="P-type ATPase A" evidence="10">
    <location>
        <begin position="259"/>
        <end position="350"/>
    </location>
</feature>
<dbReference type="GO" id="GO:0005886">
    <property type="term" value="C:plasma membrane"/>
    <property type="evidence" value="ECO:0007669"/>
    <property type="project" value="TreeGrafter"/>
</dbReference>
<dbReference type="SUPFAM" id="SSF56784">
    <property type="entry name" value="HAD-like"/>
    <property type="match status" value="1"/>
</dbReference>
<dbReference type="GO" id="GO:0016887">
    <property type="term" value="F:ATP hydrolysis activity"/>
    <property type="evidence" value="ECO:0007669"/>
    <property type="project" value="InterPro"/>
</dbReference>
<dbReference type="Gene3D" id="2.70.150.10">
    <property type="entry name" value="Calcium-transporting ATPase, cytoplasmic transduction domain A"/>
    <property type="match status" value="1"/>
</dbReference>
<keyword evidence="6 9" id="KW-1133">Transmembrane helix</keyword>
<keyword evidence="3" id="KW-0479">Metal-binding</keyword>
<dbReference type="SUPFAM" id="SSF81653">
    <property type="entry name" value="Calcium ATPase, transduction domain A"/>
    <property type="match status" value="1"/>
</dbReference>
<keyword evidence="4" id="KW-0106">Calcium</keyword>
<dbReference type="GO" id="GO:0005388">
    <property type="term" value="F:P-type calcium transporter activity"/>
    <property type="evidence" value="ECO:0007669"/>
    <property type="project" value="TreeGrafter"/>
</dbReference>
<dbReference type="Gene3D" id="1.20.1110.10">
    <property type="entry name" value="Calcium-transporting ATPase, transmembrane domain"/>
    <property type="match status" value="3"/>
</dbReference>
<name>A0A8S0VBR8_OLEEU</name>
<accession>A0A8S0VBR8</accession>
<dbReference type="InterPro" id="IPR023214">
    <property type="entry name" value="HAD_sf"/>
</dbReference>